<dbReference type="InterPro" id="IPR046341">
    <property type="entry name" value="SET_dom_sf"/>
</dbReference>
<evidence type="ECO:0000259" key="1">
    <source>
        <dbReference type="PROSITE" id="PS50280"/>
    </source>
</evidence>
<gene>
    <name evidence="2" type="ORF">ACHAXA_008280</name>
</gene>
<dbReference type="AlphaFoldDB" id="A0ABD3RTB5"/>
<dbReference type="EMBL" id="JALLPB020000285">
    <property type="protein sequence ID" value="KAL3811035.1"/>
    <property type="molecule type" value="Genomic_DNA"/>
</dbReference>
<proteinExistence type="predicted"/>
<dbReference type="Proteomes" id="UP001530377">
    <property type="component" value="Unassembled WGS sequence"/>
</dbReference>
<comment type="caution">
    <text evidence="2">The sequence shown here is derived from an EMBL/GenBank/DDBJ whole genome shotgun (WGS) entry which is preliminary data.</text>
</comment>
<evidence type="ECO:0000313" key="3">
    <source>
        <dbReference type="Proteomes" id="UP001530377"/>
    </source>
</evidence>
<organism evidence="2 3">
    <name type="scientific">Cyclostephanos tholiformis</name>
    <dbReference type="NCBI Taxonomy" id="382380"/>
    <lineage>
        <taxon>Eukaryota</taxon>
        <taxon>Sar</taxon>
        <taxon>Stramenopiles</taxon>
        <taxon>Ochrophyta</taxon>
        <taxon>Bacillariophyta</taxon>
        <taxon>Coscinodiscophyceae</taxon>
        <taxon>Thalassiosirophycidae</taxon>
        <taxon>Stephanodiscales</taxon>
        <taxon>Stephanodiscaceae</taxon>
        <taxon>Cyclostephanos</taxon>
    </lineage>
</organism>
<accession>A0ABD3RTB5</accession>
<sequence length="178" mass="20322">MIPVDRRKGRTTNDSVYLKRITDPDHPAFGQRGLFCAMDNAPPGTWLLDYVGDVTMAEHQNSSSDYLCDYGEFGELSCDASAYGNESRFINDFRNTGKYPNVEFNLYRDATNGELRQGVYVKLANESREDGFVGLRRDEELLVSYGKGYWRSRVGNLTDFVYRLPGRPMPETRRPSYG</sequence>
<feature type="domain" description="SET" evidence="1">
    <location>
        <begin position="14"/>
        <end position="146"/>
    </location>
</feature>
<dbReference type="Gene3D" id="2.170.270.10">
    <property type="entry name" value="SET domain"/>
    <property type="match status" value="1"/>
</dbReference>
<dbReference type="PROSITE" id="PS50280">
    <property type="entry name" value="SET"/>
    <property type="match status" value="1"/>
</dbReference>
<protein>
    <recommendedName>
        <fullName evidence="1">SET domain-containing protein</fullName>
    </recommendedName>
</protein>
<evidence type="ECO:0000313" key="2">
    <source>
        <dbReference type="EMBL" id="KAL3811035.1"/>
    </source>
</evidence>
<dbReference type="SUPFAM" id="SSF82199">
    <property type="entry name" value="SET domain"/>
    <property type="match status" value="1"/>
</dbReference>
<reference evidence="2 3" key="1">
    <citation type="submission" date="2024-10" db="EMBL/GenBank/DDBJ databases">
        <title>Updated reference genomes for cyclostephanoid diatoms.</title>
        <authorList>
            <person name="Roberts W.R."/>
            <person name="Alverson A.J."/>
        </authorList>
    </citation>
    <scope>NUCLEOTIDE SEQUENCE [LARGE SCALE GENOMIC DNA]</scope>
    <source>
        <strain evidence="2 3">AJA228-03</strain>
    </source>
</reference>
<name>A0ABD3RTB5_9STRA</name>
<dbReference type="InterPro" id="IPR001214">
    <property type="entry name" value="SET_dom"/>
</dbReference>
<keyword evidence="3" id="KW-1185">Reference proteome</keyword>